<feature type="transmembrane region" description="Helical" evidence="6">
    <location>
        <begin position="12"/>
        <end position="33"/>
    </location>
</feature>
<dbReference type="SUPFAM" id="SSF51306">
    <property type="entry name" value="LexA/Signal peptidase"/>
    <property type="match status" value="1"/>
</dbReference>
<keyword evidence="4 6" id="KW-0472">Membrane</keyword>
<dbReference type="GO" id="GO:0006465">
    <property type="term" value="P:signal peptide processing"/>
    <property type="evidence" value="ECO:0007669"/>
    <property type="project" value="UniProtKB-UniRule"/>
</dbReference>
<gene>
    <name evidence="7" type="ORF">SAMN05216498_0904</name>
</gene>
<dbReference type="AlphaFoldDB" id="A0A1G9WW98"/>
<dbReference type="GO" id="GO:0009003">
    <property type="term" value="F:signal peptidase activity"/>
    <property type="evidence" value="ECO:0007669"/>
    <property type="project" value="UniProtKB-EC"/>
</dbReference>
<evidence type="ECO:0000256" key="6">
    <source>
        <dbReference type="SAM" id="Phobius"/>
    </source>
</evidence>
<keyword evidence="2 6" id="KW-0812">Transmembrane</keyword>
<evidence type="ECO:0000256" key="2">
    <source>
        <dbReference type="ARBA" id="ARBA00022692"/>
    </source>
</evidence>
<dbReference type="EC" id="3.4.21.89" evidence="5"/>
<dbReference type="PANTHER" id="PTHR10806:SF6">
    <property type="entry name" value="SIGNAL PEPTIDASE COMPLEX CATALYTIC SUBUNIT SEC11"/>
    <property type="match status" value="1"/>
</dbReference>
<dbReference type="PRINTS" id="PR00728">
    <property type="entry name" value="SIGNALPTASE"/>
</dbReference>
<evidence type="ECO:0000256" key="5">
    <source>
        <dbReference type="NCBIfam" id="TIGR02228"/>
    </source>
</evidence>
<dbReference type="GO" id="GO:0004252">
    <property type="term" value="F:serine-type endopeptidase activity"/>
    <property type="evidence" value="ECO:0007669"/>
    <property type="project" value="UniProtKB-UniRule"/>
</dbReference>
<evidence type="ECO:0000313" key="7">
    <source>
        <dbReference type="EMBL" id="SDM88373.1"/>
    </source>
</evidence>
<proteinExistence type="predicted"/>
<dbReference type="InterPro" id="IPR001733">
    <property type="entry name" value="Peptidase_S26B"/>
</dbReference>
<dbReference type="OrthoDB" id="2243765at2"/>
<dbReference type="NCBIfam" id="TIGR02228">
    <property type="entry name" value="sigpep_I_arch"/>
    <property type="match status" value="1"/>
</dbReference>
<keyword evidence="8" id="KW-1185">Reference proteome</keyword>
<evidence type="ECO:0000256" key="4">
    <source>
        <dbReference type="ARBA" id="ARBA00023136"/>
    </source>
</evidence>
<dbReference type="PANTHER" id="PTHR10806">
    <property type="entry name" value="SIGNAL PEPTIDASE COMPLEX CATALYTIC SUBUNIT SEC11"/>
    <property type="match status" value="1"/>
</dbReference>
<organism evidence="7 8">
    <name type="scientific">Tenuibacillus multivorans</name>
    <dbReference type="NCBI Taxonomy" id="237069"/>
    <lineage>
        <taxon>Bacteria</taxon>
        <taxon>Bacillati</taxon>
        <taxon>Bacillota</taxon>
        <taxon>Bacilli</taxon>
        <taxon>Bacillales</taxon>
        <taxon>Bacillaceae</taxon>
        <taxon>Tenuibacillus</taxon>
    </lineage>
</organism>
<reference evidence="7 8" key="1">
    <citation type="submission" date="2016-10" db="EMBL/GenBank/DDBJ databases">
        <authorList>
            <person name="de Groot N.N."/>
        </authorList>
    </citation>
    <scope>NUCLEOTIDE SEQUENCE [LARGE SCALE GENOMIC DNA]</scope>
    <source>
        <strain evidence="7 8">CGMCC 1.3442</strain>
    </source>
</reference>
<sequence length="191" mass="21023">MKVKLIKWTGRIVNTLLIGMLLIVATLVLTSVMTDGKPSIFGQELKVVYSGSMEPAIKTGAVIGVKTQFDARNLKVGDTIMFQQEEGVFVTHRIIDVINNDNQLMFRTKGDHNEYADPNAVLPANIYGVHGGINIPYLGYAMDFANSKFGLVILLLIPGVWLLFSSAKSIYIAVREEQKTKNESSSSENVS</sequence>
<dbReference type="NCBIfam" id="NF046067">
    <property type="entry name" value="SigPepSipWBacil"/>
    <property type="match status" value="1"/>
</dbReference>
<dbReference type="RefSeq" id="WP_093855402.1">
    <property type="nucleotide sequence ID" value="NZ_BJVZ01000025.1"/>
</dbReference>
<evidence type="ECO:0000313" key="8">
    <source>
        <dbReference type="Proteomes" id="UP000199334"/>
    </source>
</evidence>
<dbReference type="InterPro" id="IPR036286">
    <property type="entry name" value="LexA/Signal_pep-like_sf"/>
</dbReference>
<accession>A0A1G9WW98</accession>
<protein>
    <recommendedName>
        <fullName evidence="5">Signal peptidase I</fullName>
        <ecNumber evidence="5">3.4.21.89</ecNumber>
    </recommendedName>
</protein>
<dbReference type="STRING" id="237069.SAMN05216498_0904"/>
<dbReference type="Proteomes" id="UP000199334">
    <property type="component" value="Unassembled WGS sequence"/>
</dbReference>
<name>A0A1G9WW98_9BACI</name>
<feature type="transmembrane region" description="Helical" evidence="6">
    <location>
        <begin position="149"/>
        <end position="174"/>
    </location>
</feature>
<evidence type="ECO:0000256" key="3">
    <source>
        <dbReference type="ARBA" id="ARBA00022989"/>
    </source>
</evidence>
<comment type="subcellular location">
    <subcellularLocation>
        <location evidence="1">Membrane</location>
    </subcellularLocation>
</comment>
<dbReference type="InterPro" id="IPR019533">
    <property type="entry name" value="Peptidase_S26"/>
</dbReference>
<keyword evidence="3 6" id="KW-1133">Transmembrane helix</keyword>
<evidence type="ECO:0000256" key="1">
    <source>
        <dbReference type="ARBA" id="ARBA00004370"/>
    </source>
</evidence>
<dbReference type="GO" id="GO:0016020">
    <property type="term" value="C:membrane"/>
    <property type="evidence" value="ECO:0007669"/>
    <property type="project" value="UniProtKB-SubCell"/>
</dbReference>
<dbReference type="EMBL" id="FNIG01000001">
    <property type="protein sequence ID" value="SDM88373.1"/>
    <property type="molecule type" value="Genomic_DNA"/>
</dbReference>
<dbReference type="CDD" id="cd06530">
    <property type="entry name" value="S26_SPase_I"/>
    <property type="match status" value="1"/>
</dbReference>